<feature type="region of interest" description="Disordered" evidence="1">
    <location>
        <begin position="629"/>
        <end position="650"/>
    </location>
</feature>
<dbReference type="RefSeq" id="WP_345210325.1">
    <property type="nucleotide sequence ID" value="NZ_BAABFT010000003.1"/>
</dbReference>
<name>A0ABP8G4J6_9SPHI</name>
<dbReference type="Pfam" id="PF13699">
    <property type="entry name" value="eCIS_core"/>
    <property type="match status" value="1"/>
</dbReference>
<feature type="compositionally biased region" description="Polar residues" evidence="1">
    <location>
        <begin position="639"/>
        <end position="650"/>
    </location>
</feature>
<dbReference type="Gene3D" id="3.40.390.10">
    <property type="entry name" value="Collagenase (Catalytic Domain)"/>
    <property type="match status" value="1"/>
</dbReference>
<feature type="compositionally biased region" description="Polar residues" evidence="1">
    <location>
        <begin position="1"/>
        <end position="11"/>
    </location>
</feature>
<feature type="region of interest" description="Disordered" evidence="1">
    <location>
        <begin position="1"/>
        <end position="37"/>
    </location>
</feature>
<gene>
    <name evidence="3" type="ORF">GCM10023149_14200</name>
</gene>
<feature type="region of interest" description="Disordered" evidence="1">
    <location>
        <begin position="90"/>
        <end position="117"/>
    </location>
</feature>
<keyword evidence="4" id="KW-1185">Reference proteome</keyword>
<dbReference type="Proteomes" id="UP001500582">
    <property type="component" value="Unassembled WGS sequence"/>
</dbReference>
<evidence type="ECO:0000313" key="4">
    <source>
        <dbReference type="Proteomes" id="UP001500582"/>
    </source>
</evidence>
<protein>
    <recommendedName>
        <fullName evidence="2">eCIS core domain-containing protein</fullName>
    </recommendedName>
</protein>
<dbReference type="InterPro" id="IPR025295">
    <property type="entry name" value="eCIS_core_dom"/>
</dbReference>
<proteinExistence type="predicted"/>
<organism evidence="3 4">
    <name type="scientific">Mucilaginibacter gynuensis</name>
    <dbReference type="NCBI Taxonomy" id="1302236"/>
    <lineage>
        <taxon>Bacteria</taxon>
        <taxon>Pseudomonadati</taxon>
        <taxon>Bacteroidota</taxon>
        <taxon>Sphingobacteriia</taxon>
        <taxon>Sphingobacteriales</taxon>
        <taxon>Sphingobacteriaceae</taxon>
        <taxon>Mucilaginibacter</taxon>
    </lineage>
</organism>
<feature type="compositionally biased region" description="Polar residues" evidence="1">
    <location>
        <begin position="90"/>
        <end position="99"/>
    </location>
</feature>
<accession>A0ABP8G4J6</accession>
<evidence type="ECO:0000256" key="1">
    <source>
        <dbReference type="SAM" id="MobiDB-lite"/>
    </source>
</evidence>
<evidence type="ECO:0000259" key="2">
    <source>
        <dbReference type="Pfam" id="PF13699"/>
    </source>
</evidence>
<dbReference type="EMBL" id="BAABFT010000003">
    <property type="protein sequence ID" value="GAA4316902.1"/>
    <property type="molecule type" value="Genomic_DNA"/>
</dbReference>
<reference evidence="4" key="1">
    <citation type="journal article" date="2019" name="Int. J. Syst. Evol. Microbiol.">
        <title>The Global Catalogue of Microorganisms (GCM) 10K type strain sequencing project: providing services to taxonomists for standard genome sequencing and annotation.</title>
        <authorList>
            <consortium name="The Broad Institute Genomics Platform"/>
            <consortium name="The Broad Institute Genome Sequencing Center for Infectious Disease"/>
            <person name="Wu L."/>
            <person name="Ma J."/>
        </authorList>
    </citation>
    <scope>NUCLEOTIDE SEQUENCE [LARGE SCALE GENOMIC DNA]</scope>
    <source>
        <strain evidence="4">JCM 17705</strain>
    </source>
</reference>
<dbReference type="InterPro" id="IPR024079">
    <property type="entry name" value="MetalloPept_cat_dom_sf"/>
</dbReference>
<feature type="domain" description="eCIS core" evidence="2">
    <location>
        <begin position="115"/>
        <end position="191"/>
    </location>
</feature>
<evidence type="ECO:0000313" key="3">
    <source>
        <dbReference type="EMBL" id="GAA4316902.1"/>
    </source>
</evidence>
<sequence length="766" mass="83714">MQTDKNTATETSAEKAGGSSASNIQRKLSVGAENDPLEHEADAMADKVMRMPNTAAIQRKSASGPGPGYDDERVRLKPLASQITPFIQTKSKGESTVSDAVSGRIRSSMGGGSQMADGTKSFMESRFGTSFSDVNIHNGEESTQLNRSLNAKAFTVGNNIYFNKGQYQPETDSGKHLLAHELTHVVQQKGGANTVNRKVDTYRTEGINTPDIGTIAGKDYWLYVVGEKYDVTFAPRMNTNAEEKHAVLSAAWAKQPGSVAAASEMILLIPGTNRAAGSKTLMYKAVFKPKDATIKDDKPKLSFTFISEVGTAEAAQALPQGYTTKGHNVTYNDLPDDYFDKFPDAKQQILYWIESNKATDLSSVLTVETTVKTKRKMIKFNITGTKNAKGVFDGTITYLGENVTDAPVSVGYNDKDYGDLEIEKAQKNKDYKLGAVDVSKVPAAERVFVKYMAATYAKKGSNNAEVDVIIPIDTKKVLYTFRYINKTNDVEVERIGELGKEVSFSGVSIQNAAGFAAANTDAAALKTWLGQRYKGLTIKGATQADIIKEADTQLQKEAGTAAWFNKNYGMSVLDSTEGADRWQKTHGWTEPQTWGMKDFTTAELMLLEQALQAQSQPMLTALKGVKFTRQNNERDKKGTSTNSDTAGFTAGNTSERTITIYDRFNLSENIMFVGDKSKVHNTSLMTIVHEMGHAVSFGQTGVEAAFNAFVKKNNIPAVTAYAGTKVNSESFPEAYALFHLDPNWMKTNIPAMYTWFETLSTSGKAP</sequence>
<comment type="caution">
    <text evidence="3">The sequence shown here is derived from an EMBL/GenBank/DDBJ whole genome shotgun (WGS) entry which is preliminary data.</text>
</comment>